<name>A0A183D2X6_9BILA</name>
<feature type="disulfide bond" evidence="4">
    <location>
        <begin position="68"/>
        <end position="77"/>
    </location>
</feature>
<evidence type="ECO:0000259" key="6">
    <source>
        <dbReference type="PROSITE" id="PS50026"/>
    </source>
</evidence>
<evidence type="ECO:0000256" key="2">
    <source>
        <dbReference type="ARBA" id="ARBA00022737"/>
    </source>
</evidence>
<evidence type="ECO:0000256" key="4">
    <source>
        <dbReference type="PROSITE-ProRule" id="PRU00076"/>
    </source>
</evidence>
<keyword evidence="8" id="KW-1185">Reference proteome</keyword>
<dbReference type="Proteomes" id="UP000271098">
    <property type="component" value="Unassembled WGS sequence"/>
</dbReference>
<dbReference type="PROSITE" id="PS00022">
    <property type="entry name" value="EGF_1"/>
    <property type="match status" value="2"/>
</dbReference>
<dbReference type="InterPro" id="IPR051216">
    <property type="entry name" value="Teneurin"/>
</dbReference>
<reference evidence="7 8" key="2">
    <citation type="submission" date="2018-11" db="EMBL/GenBank/DDBJ databases">
        <authorList>
            <consortium name="Pathogen Informatics"/>
        </authorList>
    </citation>
    <scope>NUCLEOTIDE SEQUENCE [LARGE SCALE GENOMIC DNA]</scope>
</reference>
<dbReference type="WBParaSite" id="GPUH_0000307201-mRNA-1">
    <property type="protein sequence ID" value="GPUH_0000307201-mRNA-1"/>
    <property type="gene ID" value="GPUH_0000307201"/>
</dbReference>
<feature type="domain" description="EGF-like" evidence="6">
    <location>
        <begin position="45"/>
        <end position="78"/>
    </location>
</feature>
<keyword evidence="3 4" id="KW-1015">Disulfide bond</keyword>
<evidence type="ECO:0000313" key="9">
    <source>
        <dbReference type="WBParaSite" id="GPUH_0000307201-mRNA-1"/>
    </source>
</evidence>
<keyword evidence="5" id="KW-0472">Membrane</keyword>
<dbReference type="PANTHER" id="PTHR11219:SF69">
    <property type="entry name" value="TENEURIN-A"/>
    <property type="match status" value="1"/>
</dbReference>
<dbReference type="PANTHER" id="PTHR11219">
    <property type="entry name" value="TENEURIN AND N-ACETYLGLUCOSAMINE-1-PHOSPHODIESTER ALPHA-N-ACETYLGLUCOSAMINIDASE"/>
    <property type="match status" value="1"/>
</dbReference>
<evidence type="ECO:0000256" key="1">
    <source>
        <dbReference type="ARBA" id="ARBA00022536"/>
    </source>
</evidence>
<evidence type="ECO:0000313" key="7">
    <source>
        <dbReference type="EMBL" id="VDK37678.1"/>
    </source>
</evidence>
<comment type="caution">
    <text evidence="4">Lacks conserved residue(s) required for the propagation of feature annotation.</text>
</comment>
<protein>
    <submittedName>
        <fullName evidence="9">EGF-like domain-containing protein</fullName>
    </submittedName>
</protein>
<dbReference type="OrthoDB" id="10045365at2759"/>
<dbReference type="Gene3D" id="2.10.25.10">
    <property type="entry name" value="Laminin"/>
    <property type="match status" value="2"/>
</dbReference>
<dbReference type="InterPro" id="IPR000742">
    <property type="entry name" value="EGF"/>
</dbReference>
<reference evidence="9" key="1">
    <citation type="submission" date="2016-06" db="UniProtKB">
        <authorList>
            <consortium name="WormBaseParasite"/>
        </authorList>
    </citation>
    <scope>IDENTIFICATION</scope>
</reference>
<dbReference type="PROSITE" id="PS50026">
    <property type="entry name" value="EGF_3"/>
    <property type="match status" value="1"/>
</dbReference>
<evidence type="ECO:0000256" key="3">
    <source>
        <dbReference type="ARBA" id="ARBA00023157"/>
    </source>
</evidence>
<feature type="transmembrane region" description="Helical" evidence="5">
    <location>
        <begin position="161"/>
        <end position="185"/>
    </location>
</feature>
<keyword evidence="5" id="KW-0812">Transmembrane</keyword>
<keyword evidence="1 4" id="KW-0245">EGF-like domain</keyword>
<dbReference type="EMBL" id="UYRT01004990">
    <property type="protein sequence ID" value="VDK37678.1"/>
    <property type="molecule type" value="Genomic_DNA"/>
</dbReference>
<dbReference type="InterPro" id="IPR002049">
    <property type="entry name" value="LE_dom"/>
</dbReference>
<evidence type="ECO:0000313" key="8">
    <source>
        <dbReference type="Proteomes" id="UP000271098"/>
    </source>
</evidence>
<proteinExistence type="predicted"/>
<sequence>VKEIFSFLIHNLKSVFLFADFCIHEICANVSFVLQGKCHCQERFEGEACEIEPCLHGGRKSRTGKCQCPYGLTGERCETVTQCIEGKGRLVNGRCKCEDRWTGMGSFCLCDIGFTGPFCETPIECIHGTITAENFCSCEPNWAGEDCSQCAYVRNPKAVNMWSLTLVASAAVLFVVLVASTATIYMKKCRSKPSRVSSDAGTDV</sequence>
<organism evidence="9">
    <name type="scientific">Gongylonema pulchrum</name>
    <dbReference type="NCBI Taxonomy" id="637853"/>
    <lineage>
        <taxon>Eukaryota</taxon>
        <taxon>Metazoa</taxon>
        <taxon>Ecdysozoa</taxon>
        <taxon>Nematoda</taxon>
        <taxon>Chromadorea</taxon>
        <taxon>Rhabditida</taxon>
        <taxon>Spirurina</taxon>
        <taxon>Spiruromorpha</taxon>
        <taxon>Spiruroidea</taxon>
        <taxon>Gongylonematidae</taxon>
        <taxon>Gongylonema</taxon>
    </lineage>
</organism>
<dbReference type="Pfam" id="PF00053">
    <property type="entry name" value="EGF_laminin"/>
    <property type="match status" value="1"/>
</dbReference>
<accession>A0A183D2X6</accession>
<gene>
    <name evidence="7" type="ORF">GPUH_LOCUS3067</name>
</gene>
<dbReference type="AlphaFoldDB" id="A0A183D2X6"/>
<evidence type="ECO:0000256" key="5">
    <source>
        <dbReference type="SAM" id="Phobius"/>
    </source>
</evidence>
<keyword evidence="2" id="KW-0677">Repeat</keyword>
<keyword evidence="5" id="KW-1133">Transmembrane helix</keyword>